<dbReference type="OrthoDB" id="272750at2759"/>
<dbReference type="SUPFAM" id="SSF143456">
    <property type="entry name" value="VC0467-like"/>
    <property type="match status" value="2"/>
</dbReference>
<protein>
    <submittedName>
        <fullName evidence="2">UPF0301 protein</fullName>
    </submittedName>
</protein>
<organism evidence="2 3">
    <name type="scientific">Seminavis robusta</name>
    <dbReference type="NCBI Taxonomy" id="568900"/>
    <lineage>
        <taxon>Eukaryota</taxon>
        <taxon>Sar</taxon>
        <taxon>Stramenopiles</taxon>
        <taxon>Ochrophyta</taxon>
        <taxon>Bacillariophyta</taxon>
        <taxon>Bacillariophyceae</taxon>
        <taxon>Bacillariophycidae</taxon>
        <taxon>Naviculales</taxon>
        <taxon>Naviculaceae</taxon>
        <taxon>Seminavis</taxon>
    </lineage>
</organism>
<reference evidence="2" key="1">
    <citation type="submission" date="2020-06" db="EMBL/GenBank/DDBJ databases">
        <authorList>
            <consortium name="Plant Systems Biology data submission"/>
        </authorList>
    </citation>
    <scope>NUCLEOTIDE SEQUENCE</scope>
    <source>
        <strain evidence="2">D6</strain>
    </source>
</reference>
<name>A0A9N8DL66_9STRA</name>
<dbReference type="Proteomes" id="UP001153069">
    <property type="component" value="Unassembled WGS sequence"/>
</dbReference>
<dbReference type="AlphaFoldDB" id="A0A9N8DL66"/>
<sequence>MFDDSDWRDFRAKLVMGETKEASGSRSTPPPPSDAEIIEDADGIGDLDGIGSIFMDSSRLPTNDTTSKAFSDASSTASAAAAANKMTPLDPSQWAYESGKVIEQGAVILGGVEQAFGFGLRQQYFHKAAILVLDHEENTFTKGIILNRPTDLTLEDDINPGVRWRVWFGGDVQGLNSAKPDIVCLHSLKNEQATKASIKVMKDIKWTTFENAKRLVQIGAAQPTDFWVFMGYAGWGAGQLMGELNRKSWYMVATDSQTLLKELARQSAASDPREAGLDTWTLLMDMIGRSGIAKEYTGDFDDLMLKEWALGNLLSAEAGGGGGERDLSADAAIRGSPSFPMESTPKRGGNNDPLFGRLMNRMTSRGGGDQVQEGSVLRASPADRSPFLLQGQEYHKSVVLVLSEENGITVGAILNRPASKGLDIQIRDKSTGEKKKVMVPLRFGGQYTVKGSEALLWLHSSSKLRDADVGAPVGGQEDGIWKCTAEDVISAIGRHIAKPEDFVVVSGVSVWGTVPGKSQAGGIQEEVDKGKFELVPDSNIKSVWNALSKQDVLTSENLSLNLELATEAWNAGAGRRNGKMNGAFTNGRSNGKENDNLPPMSGLGDGFDEEDDSLVFKSSVKVSALSDDALRSWVKTFLLGLPSMQG</sequence>
<comment type="caution">
    <text evidence="2">The sequence shown here is derived from an EMBL/GenBank/DDBJ whole genome shotgun (WGS) entry which is preliminary data.</text>
</comment>
<proteinExistence type="predicted"/>
<feature type="region of interest" description="Disordered" evidence="1">
    <location>
        <begin position="16"/>
        <end position="37"/>
    </location>
</feature>
<dbReference type="Pfam" id="PF02622">
    <property type="entry name" value="DUF179"/>
    <property type="match status" value="2"/>
</dbReference>
<dbReference type="InterPro" id="IPR003774">
    <property type="entry name" value="AlgH-like"/>
</dbReference>
<dbReference type="PANTHER" id="PTHR31984:SF17">
    <property type="entry name" value="TRANSCRIPTIONAL REGULATOR"/>
    <property type="match status" value="1"/>
</dbReference>
<dbReference type="EMBL" id="CAICTM010000202">
    <property type="protein sequence ID" value="CAB9504624.1"/>
    <property type="molecule type" value="Genomic_DNA"/>
</dbReference>
<evidence type="ECO:0000313" key="2">
    <source>
        <dbReference type="EMBL" id="CAB9504624.1"/>
    </source>
</evidence>
<keyword evidence="3" id="KW-1185">Reference proteome</keyword>
<dbReference type="Gene3D" id="3.40.1740.10">
    <property type="entry name" value="VC0467-like"/>
    <property type="match status" value="2"/>
</dbReference>
<accession>A0A9N8DL66</accession>
<feature type="region of interest" description="Disordered" evidence="1">
    <location>
        <begin position="334"/>
        <end position="374"/>
    </location>
</feature>
<dbReference type="PANTHER" id="PTHR31984">
    <property type="entry name" value="TRANSPORTER, PUTATIVE (DUF179)-RELATED"/>
    <property type="match status" value="1"/>
</dbReference>
<gene>
    <name evidence="2" type="ORF">SEMRO_203_G085580.1</name>
</gene>
<evidence type="ECO:0000313" key="3">
    <source>
        <dbReference type="Proteomes" id="UP001153069"/>
    </source>
</evidence>
<evidence type="ECO:0000256" key="1">
    <source>
        <dbReference type="SAM" id="MobiDB-lite"/>
    </source>
</evidence>
<feature type="region of interest" description="Disordered" evidence="1">
    <location>
        <begin position="575"/>
        <end position="604"/>
    </location>
</feature>